<comment type="caution">
    <text evidence="3">The sequence shown here is derived from an EMBL/GenBank/DDBJ whole genome shotgun (WGS) entry which is preliminary data.</text>
</comment>
<evidence type="ECO:0000313" key="4">
    <source>
        <dbReference type="Proteomes" id="UP000295547"/>
    </source>
</evidence>
<dbReference type="PANTHER" id="PTHR43669:SF3">
    <property type="entry name" value="ALCOHOL DEHYDROGENASE, PUTATIVE (AFU_ORTHOLOGUE AFUA_3G03445)-RELATED"/>
    <property type="match status" value="1"/>
</dbReference>
<sequence length="204" mass="21501">MLLKDRNAVVYGASGAVGAAVARAFAREGARVFLAARQRDRLDVVADDIRLQGGMAEPLPVDATDKHAIEAQLALISGKAGPVKIMFNAIDWGDTQGEPLGTMSLEKVLRPVQTGLTTWFYTGTVVADHMVRHGGGSIVGISANAGRQAFPNVGGFGIACAAVEHFFATVGSRKWALWGKGQLGSFTGLSRFSRRSRGLVFGSA</sequence>
<dbReference type="InterPro" id="IPR002347">
    <property type="entry name" value="SDR_fam"/>
</dbReference>
<keyword evidence="4" id="KW-1185">Reference proteome</keyword>
<dbReference type="GO" id="GO:0016491">
    <property type="term" value="F:oxidoreductase activity"/>
    <property type="evidence" value="ECO:0007669"/>
    <property type="project" value="UniProtKB-KW"/>
</dbReference>
<protein>
    <submittedName>
        <fullName evidence="3">Short subunit dehydrogenase</fullName>
    </submittedName>
</protein>
<dbReference type="RefSeq" id="WP_281031612.1">
    <property type="nucleotide sequence ID" value="NZ_SMBJ01000001.1"/>
</dbReference>
<dbReference type="Proteomes" id="UP000295547">
    <property type="component" value="Unassembled WGS sequence"/>
</dbReference>
<evidence type="ECO:0000256" key="2">
    <source>
        <dbReference type="ARBA" id="ARBA00023002"/>
    </source>
</evidence>
<organism evidence="3 4">
    <name type="scientific">Rhizobium azibense</name>
    <dbReference type="NCBI Taxonomy" id="1136135"/>
    <lineage>
        <taxon>Bacteria</taxon>
        <taxon>Pseudomonadati</taxon>
        <taxon>Pseudomonadota</taxon>
        <taxon>Alphaproteobacteria</taxon>
        <taxon>Hyphomicrobiales</taxon>
        <taxon>Rhizobiaceae</taxon>
        <taxon>Rhizobium/Agrobacterium group</taxon>
        <taxon>Rhizobium</taxon>
    </lineage>
</organism>
<accession>A0A4R3R8U9</accession>
<reference evidence="3 4" key="1">
    <citation type="submission" date="2019-03" db="EMBL/GenBank/DDBJ databases">
        <title>Genomic Encyclopedia of Type Strains, Phase IV (KMG-V): Genome sequencing to study the core and pangenomes of soil and plant-associated prokaryotes.</title>
        <authorList>
            <person name="Whitman W."/>
        </authorList>
    </citation>
    <scope>NUCLEOTIDE SEQUENCE [LARGE SCALE GENOMIC DNA]</scope>
    <source>
        <strain evidence="3 4">Gr42</strain>
    </source>
</reference>
<evidence type="ECO:0000256" key="1">
    <source>
        <dbReference type="ARBA" id="ARBA00006484"/>
    </source>
</evidence>
<dbReference type="SUPFAM" id="SSF51735">
    <property type="entry name" value="NAD(P)-binding Rossmann-fold domains"/>
    <property type="match status" value="1"/>
</dbReference>
<dbReference type="PRINTS" id="PR00081">
    <property type="entry name" value="GDHRDH"/>
</dbReference>
<dbReference type="EMBL" id="SMBJ01000001">
    <property type="protein sequence ID" value="TCU30557.1"/>
    <property type="molecule type" value="Genomic_DNA"/>
</dbReference>
<gene>
    <name evidence="3" type="ORF">EV130_101128</name>
</gene>
<dbReference type="CDD" id="cd05233">
    <property type="entry name" value="SDR_c"/>
    <property type="match status" value="1"/>
</dbReference>
<dbReference type="Pfam" id="PF00106">
    <property type="entry name" value="adh_short"/>
    <property type="match status" value="1"/>
</dbReference>
<dbReference type="Gene3D" id="3.40.50.720">
    <property type="entry name" value="NAD(P)-binding Rossmann-like Domain"/>
    <property type="match status" value="1"/>
</dbReference>
<dbReference type="AlphaFoldDB" id="A0A4R3R8U9"/>
<comment type="similarity">
    <text evidence="1">Belongs to the short-chain dehydrogenases/reductases (SDR) family.</text>
</comment>
<dbReference type="InterPro" id="IPR036291">
    <property type="entry name" value="NAD(P)-bd_dom_sf"/>
</dbReference>
<proteinExistence type="inferred from homology"/>
<name>A0A4R3R8U9_9HYPH</name>
<evidence type="ECO:0000313" key="3">
    <source>
        <dbReference type="EMBL" id="TCU30557.1"/>
    </source>
</evidence>
<keyword evidence="2" id="KW-0560">Oxidoreductase</keyword>
<dbReference type="PANTHER" id="PTHR43669">
    <property type="entry name" value="5-KETO-D-GLUCONATE 5-REDUCTASE"/>
    <property type="match status" value="1"/>
</dbReference>